<proteinExistence type="inferred from homology"/>
<evidence type="ECO:0000256" key="3">
    <source>
        <dbReference type="ARBA" id="ARBA00009587"/>
    </source>
</evidence>
<dbReference type="PANTHER" id="PTHR31650:SF1">
    <property type="entry name" value="WAX ESTER SYNTHASE_DIACYLGLYCEROL ACYLTRANSFERASE 4-RELATED"/>
    <property type="match status" value="1"/>
</dbReference>
<evidence type="ECO:0000256" key="5">
    <source>
        <dbReference type="ARBA" id="ARBA00022516"/>
    </source>
</evidence>
<keyword evidence="9" id="KW-0012">Acyltransferase</keyword>
<dbReference type="GO" id="GO:0019432">
    <property type="term" value="P:triglyceride biosynthetic process"/>
    <property type="evidence" value="ECO:0007669"/>
    <property type="project" value="TreeGrafter"/>
</dbReference>
<keyword evidence="7" id="KW-0319">Glycerol metabolism</keyword>
<dbReference type="GO" id="GO:0006071">
    <property type="term" value="P:glycerol metabolic process"/>
    <property type="evidence" value="ECO:0007669"/>
    <property type="project" value="UniProtKB-KW"/>
</dbReference>
<dbReference type="GO" id="GO:0004144">
    <property type="term" value="F:diacylglycerol O-acyltransferase activity"/>
    <property type="evidence" value="ECO:0007669"/>
    <property type="project" value="UniProtKB-EC"/>
</dbReference>
<dbReference type="InterPro" id="IPR004255">
    <property type="entry name" value="O-acyltransferase_WSD1_N"/>
</dbReference>
<keyword evidence="8" id="KW-0443">Lipid metabolism</keyword>
<dbReference type="Gene3D" id="3.30.559.10">
    <property type="entry name" value="Chloramphenicol acetyltransferase-like domain"/>
    <property type="match status" value="1"/>
</dbReference>
<evidence type="ECO:0000256" key="10">
    <source>
        <dbReference type="ARBA" id="ARBA00048109"/>
    </source>
</evidence>
<evidence type="ECO:0000256" key="2">
    <source>
        <dbReference type="ARBA" id="ARBA00005189"/>
    </source>
</evidence>
<comment type="caution">
    <text evidence="13">The sequence shown here is derived from an EMBL/GenBank/DDBJ whole genome shotgun (WGS) entry which is preliminary data.</text>
</comment>
<dbReference type="PANTHER" id="PTHR31650">
    <property type="entry name" value="O-ACYLTRANSFERASE (WSD1-LIKE) FAMILY PROTEIN"/>
    <property type="match status" value="1"/>
</dbReference>
<feature type="domain" description="O-acyltransferase WSD1-like N-terminal" evidence="11">
    <location>
        <begin position="7"/>
        <end position="270"/>
    </location>
</feature>
<dbReference type="InterPro" id="IPR009721">
    <property type="entry name" value="O-acyltransferase_WSD1_C"/>
</dbReference>
<keyword evidence="6" id="KW-0808">Transferase</keyword>
<evidence type="ECO:0000256" key="4">
    <source>
        <dbReference type="ARBA" id="ARBA00013244"/>
    </source>
</evidence>
<evidence type="ECO:0000256" key="7">
    <source>
        <dbReference type="ARBA" id="ARBA00022798"/>
    </source>
</evidence>
<dbReference type="AlphaFoldDB" id="A0A934SZ13"/>
<evidence type="ECO:0000313" key="13">
    <source>
        <dbReference type="EMBL" id="MBK4737631.1"/>
    </source>
</evidence>
<keyword evidence="5" id="KW-0444">Lipid biosynthesis</keyword>
<dbReference type="InterPro" id="IPR045034">
    <property type="entry name" value="O-acyltransferase_WSD1-like"/>
</dbReference>
<dbReference type="Proteomes" id="UP000622890">
    <property type="component" value="Unassembled WGS sequence"/>
</dbReference>
<comment type="pathway">
    <text evidence="2">Lipid metabolism.</text>
</comment>
<evidence type="ECO:0000259" key="12">
    <source>
        <dbReference type="Pfam" id="PF06974"/>
    </source>
</evidence>
<dbReference type="SUPFAM" id="SSF52777">
    <property type="entry name" value="CoA-dependent acyltransferases"/>
    <property type="match status" value="2"/>
</dbReference>
<evidence type="ECO:0000256" key="8">
    <source>
        <dbReference type="ARBA" id="ARBA00023098"/>
    </source>
</evidence>
<evidence type="ECO:0000256" key="6">
    <source>
        <dbReference type="ARBA" id="ARBA00022679"/>
    </source>
</evidence>
<dbReference type="RefSeq" id="WP_200596091.1">
    <property type="nucleotide sequence ID" value="NZ_JAEPBG010000013.1"/>
</dbReference>
<name>A0A934SZ13_9BURK</name>
<reference evidence="13" key="1">
    <citation type="submission" date="2021-01" db="EMBL/GenBank/DDBJ databases">
        <title>Genome sequence of strain Noviherbaspirillum sp. DKR-6.</title>
        <authorList>
            <person name="Chaudhary D.K."/>
        </authorList>
    </citation>
    <scope>NUCLEOTIDE SEQUENCE</scope>
    <source>
        <strain evidence="13">DKR-6</strain>
    </source>
</reference>
<sequence>MSERASLSALDAAWLRMDRPNNRMIICGMLLFDERVAFGALRNVVMERMLRFHRLRQRVREDFTGWHWEADDAFDLDWHLRHVVLPAGPGALEAAAAELMASLLDAARPMWQLHLFDIESGHGAGSALLLRIHHCYGDGFALLHVVAAMTDANPAHVPSETSAEAQPSRPAWATMLGAPGAALADAMRGGMAAFDAGTALLLSPWQALARAQQWTGYVEQAGVIAAMRPDSATRLKGPLGGVKRLAWAPPLSLFEVKALAEALACTVNDVLLGCVAGALRAWLLACGDTVADVQLRALIPVNLRTDASAAELGNGFGMVFLELPLEIADPIERVRETHTRMRALRDAGQAEVSVAILSAMGVAPEFFREQMLEALSANASIVISNVHGPDAPRWLAGARIARQLFWVPQAGDIGAGISLFSYAGQVSFGIVADAHRVDEPGSLAAAFTDEFEILLLNALLAPWPLAEKPAAPAPV</sequence>
<protein>
    <recommendedName>
        <fullName evidence="4">diacylglycerol O-acyltransferase</fullName>
        <ecNumber evidence="4">2.3.1.20</ecNumber>
    </recommendedName>
</protein>
<organism evidence="13 14">
    <name type="scientific">Noviherbaspirillum pedocola</name>
    <dbReference type="NCBI Taxonomy" id="2801341"/>
    <lineage>
        <taxon>Bacteria</taxon>
        <taxon>Pseudomonadati</taxon>
        <taxon>Pseudomonadota</taxon>
        <taxon>Betaproteobacteria</taxon>
        <taxon>Burkholderiales</taxon>
        <taxon>Oxalobacteraceae</taxon>
        <taxon>Noviherbaspirillum</taxon>
    </lineage>
</organism>
<comment type="catalytic activity">
    <reaction evidence="10">
        <text>an acyl-CoA + a 1,2-diacyl-sn-glycerol = a triacyl-sn-glycerol + CoA</text>
        <dbReference type="Rhea" id="RHEA:10868"/>
        <dbReference type="ChEBI" id="CHEBI:17815"/>
        <dbReference type="ChEBI" id="CHEBI:57287"/>
        <dbReference type="ChEBI" id="CHEBI:58342"/>
        <dbReference type="ChEBI" id="CHEBI:64615"/>
        <dbReference type="EC" id="2.3.1.20"/>
    </reaction>
</comment>
<evidence type="ECO:0000259" key="11">
    <source>
        <dbReference type="Pfam" id="PF03007"/>
    </source>
</evidence>
<evidence type="ECO:0000256" key="9">
    <source>
        <dbReference type="ARBA" id="ARBA00023315"/>
    </source>
</evidence>
<gene>
    <name evidence="13" type="ORF">JJB74_23675</name>
</gene>
<comment type="pathway">
    <text evidence="1">Glycerolipid metabolism; triacylglycerol biosynthesis.</text>
</comment>
<dbReference type="InterPro" id="IPR023213">
    <property type="entry name" value="CAT-like_dom_sf"/>
</dbReference>
<dbReference type="EMBL" id="JAEPBG010000013">
    <property type="protein sequence ID" value="MBK4737631.1"/>
    <property type="molecule type" value="Genomic_DNA"/>
</dbReference>
<dbReference type="Pfam" id="PF06974">
    <property type="entry name" value="WS_DGAT_C"/>
    <property type="match status" value="1"/>
</dbReference>
<evidence type="ECO:0000313" key="14">
    <source>
        <dbReference type="Proteomes" id="UP000622890"/>
    </source>
</evidence>
<dbReference type="GO" id="GO:0005886">
    <property type="term" value="C:plasma membrane"/>
    <property type="evidence" value="ECO:0007669"/>
    <property type="project" value="TreeGrafter"/>
</dbReference>
<comment type="similarity">
    <text evidence="3">Belongs to the long-chain O-acyltransferase family.</text>
</comment>
<keyword evidence="14" id="KW-1185">Reference proteome</keyword>
<evidence type="ECO:0000256" key="1">
    <source>
        <dbReference type="ARBA" id="ARBA00004771"/>
    </source>
</evidence>
<dbReference type="EC" id="2.3.1.20" evidence="4"/>
<feature type="domain" description="O-acyltransferase WSD1 C-terminal" evidence="12">
    <location>
        <begin position="313"/>
        <end position="454"/>
    </location>
</feature>
<dbReference type="NCBIfam" id="TIGR02946">
    <property type="entry name" value="acyl_WS_DGAT"/>
    <property type="match status" value="1"/>
</dbReference>
<dbReference type="Pfam" id="PF03007">
    <property type="entry name" value="WS_DGAT_cat"/>
    <property type="match status" value="1"/>
</dbReference>
<accession>A0A934SZ13</accession>
<dbReference type="InterPro" id="IPR014292">
    <property type="entry name" value="Acyl_transf_WS/DGAT"/>
</dbReference>